<dbReference type="GO" id="GO:0016779">
    <property type="term" value="F:nucleotidyltransferase activity"/>
    <property type="evidence" value="ECO:0007669"/>
    <property type="project" value="TreeGrafter"/>
</dbReference>
<sequence length="253" mass="28104">MQKRINSISLSREEIERYSKQILIKNIGGPGQKIIKSSNILVIGAGGLGSPVITHLSSAGIGQIGLIDNDTVELSNLQRQYIHGTSRVGKYKTDSAKYFINELNPNIIVNLFTMDVMDNAIDNIIPKYDVIIDCTDNFKTRYRIADSCELHSKPYIMGVVRGYEGQLTTIVPNNISYNNPKIRDIYDELSIQDINKSCADEGVLSITTGLVGTLMASEAIKLILDIDHLLIGKLLLVDLLNIKFEIINYTSNE</sequence>
<dbReference type="PANTHER" id="PTHR10953:SF102">
    <property type="entry name" value="ADENYLYLTRANSFERASE AND SULFURTRANSFERASE MOCS3"/>
    <property type="match status" value="1"/>
</dbReference>
<comment type="similarity">
    <text evidence="1">Belongs to the HesA/MoeB/ThiF family.</text>
</comment>
<evidence type="ECO:0000313" key="3">
    <source>
        <dbReference type="EMBL" id="RCL71858.1"/>
    </source>
</evidence>
<accession>A0A368DJ37</accession>
<dbReference type="PANTHER" id="PTHR10953">
    <property type="entry name" value="UBIQUITIN-ACTIVATING ENZYME E1"/>
    <property type="match status" value="1"/>
</dbReference>
<evidence type="ECO:0000256" key="1">
    <source>
        <dbReference type="ARBA" id="ARBA00009919"/>
    </source>
</evidence>
<evidence type="ECO:0000259" key="2">
    <source>
        <dbReference type="Pfam" id="PF00899"/>
    </source>
</evidence>
<dbReference type="SUPFAM" id="SSF69572">
    <property type="entry name" value="Activating enzymes of the ubiquitin-like proteins"/>
    <property type="match status" value="1"/>
</dbReference>
<comment type="caution">
    <text evidence="3">The sequence shown here is derived from an EMBL/GenBank/DDBJ whole genome shotgun (WGS) entry which is preliminary data.</text>
</comment>
<name>A0A368DJ37_9PROT</name>
<feature type="domain" description="THIF-type NAD/FAD binding fold" evidence="2">
    <location>
        <begin position="18"/>
        <end position="249"/>
    </location>
</feature>
<dbReference type="InterPro" id="IPR045886">
    <property type="entry name" value="ThiF/MoeB/HesA"/>
</dbReference>
<reference evidence="3 4" key="1">
    <citation type="journal article" date="2018" name="Microbiome">
        <title>Fine metagenomic profile of the Mediterranean stratified and mixed water columns revealed by assembly and recruitment.</title>
        <authorList>
            <person name="Haro-Moreno J.M."/>
            <person name="Lopez-Perez M."/>
            <person name="De La Torre J.R."/>
            <person name="Picazo A."/>
            <person name="Camacho A."/>
            <person name="Rodriguez-Valera F."/>
        </authorList>
    </citation>
    <scope>NUCLEOTIDE SEQUENCE [LARGE SCALE GENOMIC DNA]</scope>
    <source>
        <strain evidence="3">MED-G57</strain>
    </source>
</reference>
<dbReference type="GO" id="GO:0005737">
    <property type="term" value="C:cytoplasm"/>
    <property type="evidence" value="ECO:0007669"/>
    <property type="project" value="TreeGrafter"/>
</dbReference>
<dbReference type="GO" id="GO:0004792">
    <property type="term" value="F:thiosulfate-cyanide sulfurtransferase activity"/>
    <property type="evidence" value="ECO:0007669"/>
    <property type="project" value="TreeGrafter"/>
</dbReference>
<dbReference type="InterPro" id="IPR000594">
    <property type="entry name" value="ThiF_NAD_FAD-bd"/>
</dbReference>
<dbReference type="Gene3D" id="3.40.50.720">
    <property type="entry name" value="NAD(P)-binding Rossmann-like Domain"/>
    <property type="match status" value="1"/>
</dbReference>
<organism evidence="3 4">
    <name type="scientific">PS1 clade bacterium</name>
    <dbReference type="NCBI Taxonomy" id="2175152"/>
    <lineage>
        <taxon>Bacteria</taxon>
        <taxon>Pseudomonadati</taxon>
        <taxon>Pseudomonadota</taxon>
        <taxon>Alphaproteobacteria</taxon>
        <taxon>PS1 clade</taxon>
    </lineage>
</organism>
<dbReference type="FunFam" id="3.40.50.720:FF:000080">
    <property type="entry name" value="Thiazole biosynthesis adenylyltransferase ThiF"/>
    <property type="match status" value="1"/>
</dbReference>
<dbReference type="CDD" id="cd00757">
    <property type="entry name" value="ThiF_MoeB_HesA_family"/>
    <property type="match status" value="1"/>
</dbReference>
<dbReference type="AlphaFoldDB" id="A0A368DJ37"/>
<protein>
    <submittedName>
        <fullName evidence="3">HesA/MoeB/ThiF family protein</fullName>
    </submittedName>
</protein>
<dbReference type="Pfam" id="PF00899">
    <property type="entry name" value="ThiF"/>
    <property type="match status" value="1"/>
</dbReference>
<evidence type="ECO:0000313" key="4">
    <source>
        <dbReference type="Proteomes" id="UP000253570"/>
    </source>
</evidence>
<dbReference type="GO" id="GO:0008641">
    <property type="term" value="F:ubiquitin-like modifier activating enzyme activity"/>
    <property type="evidence" value="ECO:0007669"/>
    <property type="project" value="InterPro"/>
</dbReference>
<dbReference type="Proteomes" id="UP000253570">
    <property type="component" value="Unassembled WGS sequence"/>
</dbReference>
<dbReference type="EMBL" id="QOQD01000019">
    <property type="protein sequence ID" value="RCL71858.1"/>
    <property type="molecule type" value="Genomic_DNA"/>
</dbReference>
<dbReference type="InterPro" id="IPR035985">
    <property type="entry name" value="Ubiquitin-activating_enz"/>
</dbReference>
<gene>
    <name evidence="3" type="ORF">DBW71_06105</name>
</gene>
<proteinExistence type="inferred from homology"/>